<sequence length="175" mass="19720">MSRGKVHPTHQANSDLLSLLPATILALTAILSPEDKEVLSYLLSLSSSSSDHKKKASSVSEHPPEFHCNCFSCYTSYWARWDSSPNRQRIHEIIEAYEDGLDLEKKKMKSVKNKKNKKKELKSNTVGDAEKSGFAESVKGIELVNDFDNDVIANEGSPKNFFRFLGEKIWDSLWG</sequence>
<name>A0AAN8UP88_9MAGN</name>
<proteinExistence type="predicted"/>
<dbReference type="AlphaFoldDB" id="A0AAN8UP88"/>
<evidence type="ECO:0000313" key="2">
    <source>
        <dbReference type="EMBL" id="KAK6919285.1"/>
    </source>
</evidence>
<reference evidence="2 3" key="1">
    <citation type="submission" date="2023-12" db="EMBL/GenBank/DDBJ databases">
        <title>A high-quality genome assembly for Dillenia turbinata (Dilleniales).</title>
        <authorList>
            <person name="Chanderbali A."/>
        </authorList>
    </citation>
    <scope>NUCLEOTIDE SEQUENCE [LARGE SCALE GENOMIC DNA]</scope>
    <source>
        <strain evidence="2">LSX21</strain>
        <tissue evidence="2">Leaf</tissue>
    </source>
</reference>
<protein>
    <submittedName>
        <fullName evidence="2">Uncharacterized protein</fullName>
    </submittedName>
</protein>
<feature type="coiled-coil region" evidence="1">
    <location>
        <begin position="94"/>
        <end position="121"/>
    </location>
</feature>
<dbReference type="PANTHER" id="PTHR31903">
    <property type="entry name" value="F12F1.11-RELATED"/>
    <property type="match status" value="1"/>
</dbReference>
<evidence type="ECO:0000313" key="3">
    <source>
        <dbReference type="Proteomes" id="UP001370490"/>
    </source>
</evidence>
<dbReference type="Proteomes" id="UP001370490">
    <property type="component" value="Unassembled WGS sequence"/>
</dbReference>
<dbReference type="EMBL" id="JBAMMX010000021">
    <property type="protein sequence ID" value="KAK6919285.1"/>
    <property type="molecule type" value="Genomic_DNA"/>
</dbReference>
<evidence type="ECO:0000256" key="1">
    <source>
        <dbReference type="SAM" id="Coils"/>
    </source>
</evidence>
<organism evidence="2 3">
    <name type="scientific">Dillenia turbinata</name>
    <dbReference type="NCBI Taxonomy" id="194707"/>
    <lineage>
        <taxon>Eukaryota</taxon>
        <taxon>Viridiplantae</taxon>
        <taxon>Streptophyta</taxon>
        <taxon>Embryophyta</taxon>
        <taxon>Tracheophyta</taxon>
        <taxon>Spermatophyta</taxon>
        <taxon>Magnoliopsida</taxon>
        <taxon>eudicotyledons</taxon>
        <taxon>Gunneridae</taxon>
        <taxon>Pentapetalae</taxon>
        <taxon>Dilleniales</taxon>
        <taxon>Dilleniaceae</taxon>
        <taxon>Dillenia</taxon>
    </lineage>
</organism>
<keyword evidence="3" id="KW-1185">Reference proteome</keyword>
<dbReference type="PANTHER" id="PTHR31903:SF6">
    <property type="entry name" value="F12F1.11-RELATED"/>
    <property type="match status" value="1"/>
</dbReference>
<gene>
    <name evidence="2" type="ORF">RJ641_015189</name>
</gene>
<comment type="caution">
    <text evidence="2">The sequence shown here is derived from an EMBL/GenBank/DDBJ whole genome shotgun (WGS) entry which is preliminary data.</text>
</comment>
<keyword evidence="1" id="KW-0175">Coiled coil</keyword>
<accession>A0AAN8UP88</accession>